<dbReference type="AlphaFoldDB" id="A0A974RY14"/>
<dbReference type="KEGG" id="eaz:JHT90_05570"/>
<dbReference type="RefSeq" id="WP_201095051.1">
    <property type="nucleotide sequence ID" value="NZ_CP067393.1"/>
</dbReference>
<sequence>MRITLIFTMILATLVACSSNSPEKRYRNGPWDGLFGVQMGITKEQVERYTPLASLGNDGQTFAGNALPESYGYQFESIVYTINSIEGLCALSVVSASDDDTAQIRYKIEDLYGKPTIERPNKYVTWDKKNMTPTAVIVINYSPNNNVIKVFYPNADRCRLL</sequence>
<evidence type="ECO:0000313" key="2">
    <source>
        <dbReference type="Proteomes" id="UP000595278"/>
    </source>
</evidence>
<accession>A0A974RY14</accession>
<evidence type="ECO:0008006" key="3">
    <source>
        <dbReference type="Google" id="ProtNLM"/>
    </source>
</evidence>
<protein>
    <recommendedName>
        <fullName evidence="3">Lipoprotein</fullName>
    </recommendedName>
</protein>
<reference evidence="1 2" key="1">
    <citation type="submission" date="2021-01" db="EMBL/GenBank/DDBJ databases">
        <title>Entomomonas sp. F2A isolated from a house cricket (Acheta domesticus).</title>
        <authorList>
            <person name="Spergser J."/>
            <person name="Busse H.-J."/>
        </authorList>
    </citation>
    <scope>NUCLEOTIDE SEQUENCE [LARGE SCALE GENOMIC DNA]</scope>
    <source>
        <strain evidence="1 2">F2A</strain>
    </source>
</reference>
<name>A0A974RY14_9GAMM</name>
<proteinExistence type="predicted"/>
<organism evidence="1 2">
    <name type="scientific">Entomomonas asaccharolytica</name>
    <dbReference type="NCBI Taxonomy" id="2785331"/>
    <lineage>
        <taxon>Bacteria</taxon>
        <taxon>Pseudomonadati</taxon>
        <taxon>Pseudomonadota</taxon>
        <taxon>Gammaproteobacteria</taxon>
        <taxon>Pseudomonadales</taxon>
        <taxon>Pseudomonadaceae</taxon>
        <taxon>Entomomonas</taxon>
    </lineage>
</organism>
<keyword evidence="2" id="KW-1185">Reference proteome</keyword>
<dbReference type="Proteomes" id="UP000595278">
    <property type="component" value="Chromosome"/>
</dbReference>
<evidence type="ECO:0000313" key="1">
    <source>
        <dbReference type="EMBL" id="QQP86707.1"/>
    </source>
</evidence>
<dbReference type="PROSITE" id="PS51257">
    <property type="entry name" value="PROKAR_LIPOPROTEIN"/>
    <property type="match status" value="1"/>
</dbReference>
<gene>
    <name evidence="1" type="ORF">JHT90_05570</name>
</gene>
<dbReference type="EMBL" id="CP067393">
    <property type="protein sequence ID" value="QQP86707.1"/>
    <property type="molecule type" value="Genomic_DNA"/>
</dbReference>